<dbReference type="RefSeq" id="WP_311178150.1">
    <property type="nucleotide sequence ID" value="NZ_JASAYY010000001.1"/>
</dbReference>
<sequence>MKIRIIGSVGSGKTTLAKKLSEWQQIDYFETDRIVWKREATEVRRTDSEKAAVLTNILQQENWIIEGVHLEDWATKSFIQADAIIFLDLPKKQIRSQLIKRQIKQLLRLETAHYPIRLKMLKKMFYWDELFEKRTKPLITEQIAKNPEKWLIIKESPNIEAIQKSILQIKSTTNKSV</sequence>
<dbReference type="Pfam" id="PF13238">
    <property type="entry name" value="AAA_18"/>
    <property type="match status" value="1"/>
</dbReference>
<dbReference type="SUPFAM" id="SSF52540">
    <property type="entry name" value="P-loop containing nucleoside triphosphate hydrolases"/>
    <property type="match status" value="1"/>
</dbReference>
<keyword evidence="2" id="KW-1185">Reference proteome</keyword>
<reference evidence="1 2" key="1">
    <citation type="submission" date="2023-05" db="EMBL/GenBank/DDBJ databases">
        <title>A Combination of Whole Genome Sequencing and Metagenomics Reveals Diversity of Listeria spp. in Soil Collected from the Nantahala National Forest.</title>
        <authorList>
            <person name="Wang J."/>
            <person name="Schamp C.N."/>
            <person name="Hudson L.K."/>
            <person name="Chaggar H.K."/>
            <person name="Bryan D.W."/>
            <person name="Radosevich M."/>
            <person name="Denes T.G."/>
        </authorList>
    </citation>
    <scope>NUCLEOTIDE SEQUENCE [LARGE SCALE GENOMIC DNA]</scope>
    <source>
        <strain evidence="1 2">UTK S2-0002</strain>
    </source>
</reference>
<proteinExistence type="predicted"/>
<evidence type="ECO:0000313" key="2">
    <source>
        <dbReference type="Proteomes" id="UP001252688"/>
    </source>
</evidence>
<accession>A0ABU2IK87</accession>
<dbReference type="PANTHER" id="PTHR37816">
    <property type="entry name" value="YALI0E33011P"/>
    <property type="match status" value="1"/>
</dbReference>
<organism evidence="1 2">
    <name type="scientific">Listeria cossartiae subsp. cayugensis</name>
    <dbReference type="NCBI Taxonomy" id="2713505"/>
    <lineage>
        <taxon>Bacteria</taxon>
        <taxon>Bacillati</taxon>
        <taxon>Bacillota</taxon>
        <taxon>Bacilli</taxon>
        <taxon>Bacillales</taxon>
        <taxon>Listeriaceae</taxon>
        <taxon>Listeria</taxon>
        <taxon>Listeria cossartiae</taxon>
    </lineage>
</organism>
<dbReference type="Gene3D" id="3.40.50.300">
    <property type="entry name" value="P-loop containing nucleotide triphosphate hydrolases"/>
    <property type="match status" value="1"/>
</dbReference>
<comment type="caution">
    <text evidence="1">The sequence shown here is derived from an EMBL/GenBank/DDBJ whole genome shotgun (WGS) entry which is preliminary data.</text>
</comment>
<protein>
    <submittedName>
        <fullName evidence="1">AAA family ATPase</fullName>
    </submittedName>
</protein>
<dbReference type="EMBL" id="JASBAM010000001">
    <property type="protein sequence ID" value="MDT0113091.1"/>
    <property type="molecule type" value="Genomic_DNA"/>
</dbReference>
<dbReference type="PANTHER" id="PTHR37816:SF2">
    <property type="entry name" value="DNA TOPOLOGY MODULATION PROTEIN FLAR-RELATED PROTEIN"/>
    <property type="match status" value="1"/>
</dbReference>
<gene>
    <name evidence="1" type="ORF">QJV37_02980</name>
</gene>
<name>A0ABU2IK87_9LIST</name>
<dbReference type="InterPro" id="IPR052922">
    <property type="entry name" value="Cytidylate_Kinase-2"/>
</dbReference>
<dbReference type="Proteomes" id="UP001252688">
    <property type="component" value="Unassembled WGS sequence"/>
</dbReference>
<evidence type="ECO:0000313" key="1">
    <source>
        <dbReference type="EMBL" id="MDT0113091.1"/>
    </source>
</evidence>
<dbReference type="InterPro" id="IPR027417">
    <property type="entry name" value="P-loop_NTPase"/>
</dbReference>